<dbReference type="Gene3D" id="3.30.70.1070">
    <property type="entry name" value="Sporulation related repeat"/>
    <property type="match status" value="1"/>
</dbReference>
<protein>
    <recommendedName>
        <fullName evidence="4">SPOR domain-containing protein</fullName>
    </recommendedName>
</protein>
<keyword evidence="3" id="KW-1185">Reference proteome</keyword>
<dbReference type="EMBL" id="BLAX01000001">
    <property type="protein sequence ID" value="GET31744.1"/>
    <property type="molecule type" value="Genomic_DNA"/>
</dbReference>
<feature type="chain" id="PRO_5024451165" description="SPOR domain-containing protein" evidence="1">
    <location>
        <begin position="21"/>
        <end position="137"/>
    </location>
</feature>
<organism evidence="2 3">
    <name type="scientific">Prolixibacter bellariivorans</name>
    <dbReference type="NCBI Taxonomy" id="314319"/>
    <lineage>
        <taxon>Bacteria</taxon>
        <taxon>Pseudomonadati</taxon>
        <taxon>Bacteroidota</taxon>
        <taxon>Bacteroidia</taxon>
        <taxon>Marinilabiliales</taxon>
        <taxon>Prolixibacteraceae</taxon>
        <taxon>Prolixibacter</taxon>
    </lineage>
</organism>
<dbReference type="Proteomes" id="UP000391834">
    <property type="component" value="Unassembled WGS sequence"/>
</dbReference>
<evidence type="ECO:0000313" key="3">
    <source>
        <dbReference type="Proteomes" id="UP000391834"/>
    </source>
</evidence>
<gene>
    <name evidence="2" type="ORF">PbJCM13498_06070</name>
</gene>
<proteinExistence type="predicted"/>
<reference evidence="2 3" key="1">
    <citation type="submission" date="2019-10" db="EMBL/GenBank/DDBJ databases">
        <title>Prolixibacter strains distinguished by the presence of nitrate reductase genes were adept at nitrate-dependent anaerobic corrosion of metallic iron and carbon steel.</title>
        <authorList>
            <person name="Iino T."/>
            <person name="Shono N."/>
            <person name="Ito K."/>
            <person name="Nakamura R."/>
            <person name="Sueoka K."/>
            <person name="Harayama S."/>
            <person name="Ohkuma M."/>
        </authorList>
    </citation>
    <scope>NUCLEOTIDE SEQUENCE [LARGE SCALE GENOMIC DNA]</scope>
    <source>
        <strain evidence="2 3">JCM 13498</strain>
    </source>
</reference>
<evidence type="ECO:0008006" key="4">
    <source>
        <dbReference type="Google" id="ProtNLM"/>
    </source>
</evidence>
<sequence length="137" mass="15463">MRLLILFIVICVAFASPSDATTQASPGETTKGFALRASGNLEDRIVYRIQICALRKPVKDARILKRRTKVPGPFYISRSDGFHRYAVGRFFNFEDAMRYRAYLINKGVDKFIFVVAFYQGEQLTAGPDITPSSFSKP</sequence>
<dbReference type="OrthoDB" id="1118707at2"/>
<dbReference type="InterPro" id="IPR036680">
    <property type="entry name" value="SPOR-like_sf"/>
</dbReference>
<evidence type="ECO:0000313" key="2">
    <source>
        <dbReference type="EMBL" id="GET31744.1"/>
    </source>
</evidence>
<accession>A0A5M4AVC7</accession>
<name>A0A5M4AVC7_9BACT</name>
<dbReference type="AlphaFoldDB" id="A0A5M4AVC7"/>
<evidence type="ECO:0000256" key="1">
    <source>
        <dbReference type="SAM" id="SignalP"/>
    </source>
</evidence>
<dbReference type="RefSeq" id="WP_027586260.1">
    <property type="nucleotide sequence ID" value="NZ_BLAX01000001.1"/>
</dbReference>
<keyword evidence="1" id="KW-0732">Signal</keyword>
<feature type="signal peptide" evidence="1">
    <location>
        <begin position="1"/>
        <end position="20"/>
    </location>
</feature>
<comment type="caution">
    <text evidence="2">The sequence shown here is derived from an EMBL/GenBank/DDBJ whole genome shotgun (WGS) entry which is preliminary data.</text>
</comment>
<dbReference type="GO" id="GO:0042834">
    <property type="term" value="F:peptidoglycan binding"/>
    <property type="evidence" value="ECO:0007669"/>
    <property type="project" value="InterPro"/>
</dbReference>